<organism evidence="14">
    <name type="scientific">Rodentolepis nana</name>
    <name type="common">Dwarf tapeworm</name>
    <name type="synonym">Hymenolepis nana</name>
    <dbReference type="NCBI Taxonomy" id="102285"/>
    <lineage>
        <taxon>Eukaryota</taxon>
        <taxon>Metazoa</taxon>
        <taxon>Spiralia</taxon>
        <taxon>Lophotrochozoa</taxon>
        <taxon>Platyhelminthes</taxon>
        <taxon>Cestoda</taxon>
        <taxon>Eucestoda</taxon>
        <taxon>Cyclophyllidea</taxon>
        <taxon>Hymenolepididae</taxon>
        <taxon>Rodentolepis</taxon>
    </lineage>
</organism>
<evidence type="ECO:0000313" key="13">
    <source>
        <dbReference type="Proteomes" id="UP000278807"/>
    </source>
</evidence>
<keyword evidence="5" id="KW-0472">Membrane</keyword>
<evidence type="ECO:0000256" key="2">
    <source>
        <dbReference type="ARBA" id="ARBA00022692"/>
    </source>
</evidence>
<feature type="chain" id="PRO_5043132179" evidence="11">
    <location>
        <begin position="20"/>
        <end position="428"/>
    </location>
</feature>
<evidence type="ECO:0000256" key="4">
    <source>
        <dbReference type="ARBA" id="ARBA00022989"/>
    </source>
</evidence>
<comment type="subunit">
    <text evidence="10">Interacts (via lumenal domain) with lysosomal protein MFSD1; the interaction starts while both proteins are still in the endoplasmic reticulum and is required for stabilization of MFSD1 in lysosomes but has no direct effect on its targeting to lysosomes or transporter activity.</text>
</comment>
<reference evidence="14" key="1">
    <citation type="submission" date="2017-02" db="UniProtKB">
        <authorList>
            <consortium name="WormBaseParasite"/>
        </authorList>
    </citation>
    <scope>IDENTIFICATION</scope>
</reference>
<dbReference type="OrthoDB" id="6264340at2759"/>
<sequence length="428" mass="48250">MCGRIFVLCIFCVCSTVWSWDFKVSQNPACDDECQEEFPNLVHVSAKHSNFSIHFFTVASAKLGAPSIFMVKSAKQNAGVTFDWKKLFSSNMYDGIRIEGATDIYGISYLSIFDFRDPSGDSDMVTASKSNKTFQDYYLTQFEYSIVKVDPTPDPETGLIEILYRSEPRRRHRLFKDGGHIEVKILIPTKDDEINRLRGGLSFKSLISFHGLTILHPDSKLGVGVLLFSNVSLSPSGDFLEGKYFEDFDESGSNRDFYVHLNEESSGSFDLAKPFELPSSQSTPKPVSQTLVLFRAGALGQLEGKSESAPINPGPRLLLRPNHRSRLSRSLAKALYGRRVDQNYQPVRNMSKKIATPIGIRLQRFAFAAPGQQSAKYASWNVTLTMDLQKDEPEKYLLVEQARNNQEIAGMRVWGLFLVKWISSFQQV</sequence>
<dbReference type="InterPro" id="IPR029382">
    <property type="entry name" value="NCU-G1"/>
</dbReference>
<reference evidence="12 13" key="2">
    <citation type="submission" date="2018-11" db="EMBL/GenBank/DDBJ databases">
        <authorList>
            <consortium name="Pathogen Informatics"/>
        </authorList>
    </citation>
    <scope>NUCLEOTIDE SEQUENCE [LARGE SCALE GENOMIC DNA]</scope>
</reference>
<dbReference type="GO" id="GO:0005765">
    <property type="term" value="C:lysosomal membrane"/>
    <property type="evidence" value="ECO:0007669"/>
    <property type="project" value="UniProtKB-SubCell"/>
</dbReference>
<comment type="subcellular location">
    <subcellularLocation>
        <location evidence="9">Lysosome membrane</location>
        <topology evidence="9">Single-pass type I membrane protein</topology>
        <orientation evidence="9">Lumenal side</orientation>
    </subcellularLocation>
</comment>
<keyword evidence="3 11" id="KW-0732">Signal</keyword>
<keyword evidence="13" id="KW-1185">Reference proteome</keyword>
<dbReference type="Pfam" id="PF15065">
    <property type="entry name" value="NCU-G1"/>
    <property type="match status" value="1"/>
</dbReference>
<dbReference type="PANTHER" id="PTHR31981">
    <property type="entry name" value="GLYCOSYLATED LYSOSOMAL MEMBRANE PROTEIN"/>
    <property type="match status" value="1"/>
</dbReference>
<keyword evidence="2" id="KW-0812">Transmembrane</keyword>
<comment type="similarity">
    <text evidence="1">Belongs to the GLMP family.</text>
</comment>
<protein>
    <submittedName>
        <fullName evidence="12 14">Uncharacterized protein</fullName>
    </submittedName>
</protein>
<dbReference type="AlphaFoldDB" id="A0A0R3TWP1"/>
<evidence type="ECO:0000313" key="14">
    <source>
        <dbReference type="WBParaSite" id="HNAJ_0001227701-mRNA-1"/>
    </source>
</evidence>
<evidence type="ECO:0000256" key="3">
    <source>
        <dbReference type="ARBA" id="ARBA00022729"/>
    </source>
</evidence>
<evidence type="ECO:0000313" key="12">
    <source>
        <dbReference type="EMBL" id="VDO12606.1"/>
    </source>
</evidence>
<accession>A0A0R3TWP1</accession>
<keyword evidence="7" id="KW-0458">Lysosome</keyword>
<feature type="signal peptide" evidence="11">
    <location>
        <begin position="1"/>
        <end position="19"/>
    </location>
</feature>
<evidence type="ECO:0000256" key="9">
    <source>
        <dbReference type="ARBA" id="ARBA00024189"/>
    </source>
</evidence>
<evidence type="ECO:0000256" key="7">
    <source>
        <dbReference type="ARBA" id="ARBA00023228"/>
    </source>
</evidence>
<name>A0A0R3TWP1_RODNA</name>
<dbReference type="WBParaSite" id="HNAJ_0001227701-mRNA-1">
    <property type="protein sequence ID" value="HNAJ_0001227701-mRNA-1"/>
    <property type="gene ID" value="HNAJ_0001227701"/>
</dbReference>
<dbReference type="Proteomes" id="UP000278807">
    <property type="component" value="Unassembled WGS sequence"/>
</dbReference>
<evidence type="ECO:0000256" key="8">
    <source>
        <dbReference type="ARBA" id="ARBA00024176"/>
    </source>
</evidence>
<evidence type="ECO:0000256" key="5">
    <source>
        <dbReference type="ARBA" id="ARBA00023136"/>
    </source>
</evidence>
<evidence type="ECO:0000256" key="10">
    <source>
        <dbReference type="ARBA" id="ARBA00044960"/>
    </source>
</evidence>
<dbReference type="EMBL" id="UZAE01014153">
    <property type="protein sequence ID" value="VDO12606.1"/>
    <property type="molecule type" value="Genomic_DNA"/>
</dbReference>
<evidence type="ECO:0000256" key="6">
    <source>
        <dbReference type="ARBA" id="ARBA00023180"/>
    </source>
</evidence>
<keyword evidence="6" id="KW-0325">Glycoprotein</keyword>
<comment type="function">
    <text evidence="8">Required to protect lysosomal transporter MFSD1 from lysosomal proteolysis and for MFSD1 lysosomal localization.</text>
</comment>
<proteinExistence type="inferred from homology"/>
<evidence type="ECO:0000256" key="11">
    <source>
        <dbReference type="SAM" id="SignalP"/>
    </source>
</evidence>
<keyword evidence="4" id="KW-1133">Transmembrane helix</keyword>
<evidence type="ECO:0000256" key="1">
    <source>
        <dbReference type="ARBA" id="ARBA00010599"/>
    </source>
</evidence>
<dbReference type="PANTHER" id="PTHR31981:SF1">
    <property type="entry name" value="GLYCOSYLATED LYSOSOMAL MEMBRANE PROTEIN"/>
    <property type="match status" value="1"/>
</dbReference>
<gene>
    <name evidence="12" type="ORF">HNAJ_LOCUS12263</name>
</gene>